<evidence type="ECO:0000256" key="2">
    <source>
        <dbReference type="ARBA" id="ARBA00022692"/>
    </source>
</evidence>
<evidence type="ECO:0000313" key="8">
    <source>
        <dbReference type="Proteomes" id="UP000473885"/>
    </source>
</evidence>
<feature type="transmembrane region" description="Helical" evidence="5">
    <location>
        <begin position="49"/>
        <end position="71"/>
    </location>
</feature>
<keyword evidence="2 5" id="KW-0812">Transmembrane</keyword>
<sequence>MFNSFNMFFWIIIGTAALLIDVFTSSFLFVWFTIGAIVAAVSEMFKISFMMQIILFIVISILTMLIGYPLVKKSIKKSGCEKLSVDKNYVGEEFIVDKDIDIESIVKFQGAFWRAENKGEFISKGNKVRIVAVKGNKLIIEKINK</sequence>
<name>A0A6M0RB57_9CLOT</name>
<dbReference type="Pfam" id="PF01957">
    <property type="entry name" value="NfeD"/>
    <property type="match status" value="1"/>
</dbReference>
<dbReference type="EMBL" id="SXDP01000008">
    <property type="protein sequence ID" value="NEZ47531.1"/>
    <property type="molecule type" value="Genomic_DNA"/>
</dbReference>
<protein>
    <submittedName>
        <fullName evidence="7">NfeD family protein</fullName>
    </submittedName>
</protein>
<dbReference type="InterPro" id="IPR002810">
    <property type="entry name" value="NfeD-like_C"/>
</dbReference>
<evidence type="ECO:0000256" key="1">
    <source>
        <dbReference type="ARBA" id="ARBA00004141"/>
    </source>
</evidence>
<organism evidence="7 8">
    <name type="scientific">Clostridium niameyense</name>
    <dbReference type="NCBI Taxonomy" id="1622073"/>
    <lineage>
        <taxon>Bacteria</taxon>
        <taxon>Bacillati</taxon>
        <taxon>Bacillota</taxon>
        <taxon>Clostridia</taxon>
        <taxon>Eubacteriales</taxon>
        <taxon>Clostridiaceae</taxon>
        <taxon>Clostridium</taxon>
    </lineage>
</organism>
<reference evidence="7 8" key="1">
    <citation type="submission" date="2019-04" db="EMBL/GenBank/DDBJ databases">
        <title>Genome sequencing of Clostridium botulinum Groups I-IV and Clostridium butyricum.</title>
        <authorList>
            <person name="Brunt J."/>
            <person name="Van Vliet A.H.M."/>
            <person name="Stringer S.C."/>
            <person name="Carter A.T."/>
            <person name="Peck M.W."/>
        </authorList>
    </citation>
    <scope>NUCLEOTIDE SEQUENCE [LARGE SCALE GENOMIC DNA]</scope>
    <source>
        <strain evidence="7 8">IFR 18/094</strain>
    </source>
</reference>
<dbReference type="PANTHER" id="PTHR33507">
    <property type="entry name" value="INNER MEMBRANE PROTEIN YBBJ"/>
    <property type="match status" value="1"/>
</dbReference>
<dbReference type="InterPro" id="IPR012340">
    <property type="entry name" value="NA-bd_OB-fold"/>
</dbReference>
<dbReference type="GO" id="GO:0005886">
    <property type="term" value="C:plasma membrane"/>
    <property type="evidence" value="ECO:0007669"/>
    <property type="project" value="TreeGrafter"/>
</dbReference>
<feature type="domain" description="NfeD-like C-terminal" evidence="6">
    <location>
        <begin position="88"/>
        <end position="142"/>
    </location>
</feature>
<dbReference type="AlphaFoldDB" id="A0A6M0RB57"/>
<dbReference type="Gene3D" id="2.40.50.140">
    <property type="entry name" value="Nucleic acid-binding proteins"/>
    <property type="match status" value="1"/>
</dbReference>
<dbReference type="InterPro" id="IPR052165">
    <property type="entry name" value="Membrane_assoc_protease"/>
</dbReference>
<dbReference type="PANTHER" id="PTHR33507:SF3">
    <property type="entry name" value="INNER MEMBRANE PROTEIN YBBJ"/>
    <property type="match status" value="1"/>
</dbReference>
<keyword evidence="8" id="KW-1185">Reference proteome</keyword>
<evidence type="ECO:0000313" key="7">
    <source>
        <dbReference type="EMBL" id="NEZ47531.1"/>
    </source>
</evidence>
<evidence type="ECO:0000256" key="3">
    <source>
        <dbReference type="ARBA" id="ARBA00022989"/>
    </source>
</evidence>
<evidence type="ECO:0000259" key="6">
    <source>
        <dbReference type="Pfam" id="PF01957"/>
    </source>
</evidence>
<accession>A0A6M0RB57</accession>
<evidence type="ECO:0000256" key="4">
    <source>
        <dbReference type="ARBA" id="ARBA00023136"/>
    </source>
</evidence>
<comment type="subcellular location">
    <subcellularLocation>
        <location evidence="1">Membrane</location>
        <topology evidence="1">Multi-pass membrane protein</topology>
    </subcellularLocation>
</comment>
<gene>
    <name evidence="7" type="ORF">FDF74_10040</name>
</gene>
<dbReference type="Proteomes" id="UP000473885">
    <property type="component" value="Unassembled WGS sequence"/>
</dbReference>
<comment type="caution">
    <text evidence="7">The sequence shown here is derived from an EMBL/GenBank/DDBJ whole genome shotgun (WGS) entry which is preliminary data.</text>
</comment>
<dbReference type="SUPFAM" id="SSF141322">
    <property type="entry name" value="NfeD domain-like"/>
    <property type="match status" value="1"/>
</dbReference>
<evidence type="ECO:0000256" key="5">
    <source>
        <dbReference type="SAM" id="Phobius"/>
    </source>
</evidence>
<keyword evidence="4 5" id="KW-0472">Membrane</keyword>
<feature type="transmembrane region" description="Helical" evidence="5">
    <location>
        <begin position="7"/>
        <end position="37"/>
    </location>
</feature>
<keyword evidence="3 5" id="KW-1133">Transmembrane helix</keyword>
<proteinExistence type="predicted"/>